<dbReference type="PANTHER" id="PTHR10300">
    <property type="entry name" value="CALCIPRESSIN"/>
    <property type="match status" value="1"/>
</dbReference>
<dbReference type="EMBL" id="JAMKFB020000017">
    <property type="protein sequence ID" value="KAL0170093.1"/>
    <property type="molecule type" value="Genomic_DNA"/>
</dbReference>
<feature type="non-terminal residue" evidence="2">
    <location>
        <position position="1"/>
    </location>
</feature>
<reference evidence="2 3" key="1">
    <citation type="submission" date="2024-05" db="EMBL/GenBank/DDBJ databases">
        <title>Genome sequencing and assembly of Indian major carp, Cirrhinus mrigala (Hamilton, 1822).</title>
        <authorList>
            <person name="Mohindra V."/>
            <person name="Chowdhury L.M."/>
            <person name="Lal K."/>
            <person name="Jena J.K."/>
        </authorList>
    </citation>
    <scope>NUCLEOTIDE SEQUENCE [LARGE SCALE GENOMIC DNA]</scope>
    <source>
        <strain evidence="2">CM1030</strain>
        <tissue evidence="2">Blood</tissue>
    </source>
</reference>
<evidence type="ECO:0000256" key="1">
    <source>
        <dbReference type="ARBA" id="ARBA00008209"/>
    </source>
</evidence>
<dbReference type="InterPro" id="IPR006931">
    <property type="entry name" value="Calcipressin"/>
</dbReference>
<dbReference type="AlphaFoldDB" id="A0ABD0P7N0"/>
<accession>A0ABD0P7N0</accession>
<name>A0ABD0P7N0_CIRMR</name>
<dbReference type="PANTHER" id="PTHR10300:SF6">
    <property type="entry name" value="CALCIPRESSIN-3"/>
    <property type="match status" value="1"/>
</dbReference>
<sequence>NSGDDVDKTYLAPPQPVKQFLISPPASPPVGWSQSEDATPVINYDLLCAVAKLGP</sequence>
<proteinExistence type="inferred from homology"/>
<comment type="similarity">
    <text evidence="1">Belongs to the RCAN family.</text>
</comment>
<comment type="caution">
    <text evidence="2">The sequence shown here is derived from an EMBL/GenBank/DDBJ whole genome shotgun (WGS) entry which is preliminary data.</text>
</comment>
<keyword evidence="3" id="KW-1185">Reference proteome</keyword>
<feature type="non-terminal residue" evidence="2">
    <location>
        <position position="55"/>
    </location>
</feature>
<protein>
    <submittedName>
        <fullName evidence="2">Uncharacterized protein</fullName>
    </submittedName>
</protein>
<dbReference type="Pfam" id="PF04847">
    <property type="entry name" value="Calcipressin"/>
    <property type="match status" value="1"/>
</dbReference>
<dbReference type="Proteomes" id="UP001529510">
    <property type="component" value="Unassembled WGS sequence"/>
</dbReference>
<evidence type="ECO:0000313" key="2">
    <source>
        <dbReference type="EMBL" id="KAL0170093.1"/>
    </source>
</evidence>
<organism evidence="2 3">
    <name type="scientific">Cirrhinus mrigala</name>
    <name type="common">Mrigala</name>
    <dbReference type="NCBI Taxonomy" id="683832"/>
    <lineage>
        <taxon>Eukaryota</taxon>
        <taxon>Metazoa</taxon>
        <taxon>Chordata</taxon>
        <taxon>Craniata</taxon>
        <taxon>Vertebrata</taxon>
        <taxon>Euteleostomi</taxon>
        <taxon>Actinopterygii</taxon>
        <taxon>Neopterygii</taxon>
        <taxon>Teleostei</taxon>
        <taxon>Ostariophysi</taxon>
        <taxon>Cypriniformes</taxon>
        <taxon>Cyprinidae</taxon>
        <taxon>Labeoninae</taxon>
        <taxon>Labeonini</taxon>
        <taxon>Cirrhinus</taxon>
    </lineage>
</organism>
<evidence type="ECO:0000313" key="3">
    <source>
        <dbReference type="Proteomes" id="UP001529510"/>
    </source>
</evidence>
<gene>
    <name evidence="2" type="ORF">M9458_034689</name>
</gene>